<dbReference type="GO" id="GO:0006099">
    <property type="term" value="P:tricarboxylic acid cycle"/>
    <property type="evidence" value="ECO:0007669"/>
    <property type="project" value="TreeGrafter"/>
</dbReference>
<dbReference type="PIRSF" id="PIRSF000157">
    <property type="entry name" value="Oxoglu_dh_E1"/>
    <property type="match status" value="1"/>
</dbReference>
<comment type="caution">
    <text evidence="8">The sequence shown here is derived from an EMBL/GenBank/DDBJ whole genome shotgun (WGS) entry which is preliminary data.</text>
</comment>
<dbReference type="Pfam" id="PF16078">
    <property type="entry name" value="2-oxogl_dehyd_N"/>
    <property type="match status" value="1"/>
</dbReference>
<dbReference type="EC" id="1.2.4.2" evidence="6"/>
<comment type="similarity">
    <text evidence="6">Belongs to the alpha-ketoglutarate dehydrogenase family.</text>
</comment>
<evidence type="ECO:0000256" key="1">
    <source>
        <dbReference type="ARBA" id="ARBA00001964"/>
    </source>
</evidence>
<evidence type="ECO:0000313" key="8">
    <source>
        <dbReference type="EMBL" id="MBJ6361574.1"/>
    </source>
</evidence>
<accession>A0A934J1I2</accession>
<dbReference type="Pfam" id="PF02779">
    <property type="entry name" value="Transket_pyr"/>
    <property type="match status" value="1"/>
</dbReference>
<dbReference type="FunFam" id="3.40.50.11610:FF:000002">
    <property type="entry name" value="2-oxoglutarate dehydrogenase E1 component"/>
    <property type="match status" value="1"/>
</dbReference>
<dbReference type="InterPro" id="IPR011603">
    <property type="entry name" value="2oxoglutarate_DH_E1"/>
</dbReference>
<protein>
    <recommendedName>
        <fullName evidence="6">2-oxoglutarate dehydrogenase E1 component</fullName>
        <ecNumber evidence="6">1.2.4.2</ecNumber>
    </recommendedName>
    <alternativeName>
        <fullName evidence="6">Alpha-ketoglutarate dehydrogenase</fullName>
    </alternativeName>
</protein>
<keyword evidence="3 6" id="KW-0786">Thiamine pyrophosphate</keyword>
<evidence type="ECO:0000256" key="6">
    <source>
        <dbReference type="HAMAP-Rule" id="MF_01169"/>
    </source>
</evidence>
<evidence type="ECO:0000313" key="9">
    <source>
        <dbReference type="Proteomes" id="UP000640274"/>
    </source>
</evidence>
<dbReference type="AlphaFoldDB" id="A0A934J1I2"/>
<dbReference type="InterPro" id="IPR031717">
    <property type="entry name" value="ODO-1/KGD_C"/>
</dbReference>
<dbReference type="InterPro" id="IPR005475">
    <property type="entry name" value="Transketolase-like_Pyr-bd"/>
</dbReference>
<dbReference type="PANTHER" id="PTHR23152:SF4">
    <property type="entry name" value="2-OXOADIPATE DEHYDROGENASE COMPLEX COMPONENT E1"/>
    <property type="match status" value="1"/>
</dbReference>
<dbReference type="RefSeq" id="WP_199019129.1">
    <property type="nucleotide sequence ID" value="NZ_JAELUP010000033.1"/>
</dbReference>
<comment type="catalytic activity">
    <reaction evidence="5 6">
        <text>N(6)-[(R)-lipoyl]-L-lysyl-[protein] + 2-oxoglutarate + H(+) = N(6)-[(R)-S(8)-succinyldihydrolipoyl]-L-lysyl-[protein] + CO2</text>
        <dbReference type="Rhea" id="RHEA:12188"/>
        <dbReference type="Rhea" id="RHEA-COMP:10474"/>
        <dbReference type="Rhea" id="RHEA-COMP:20092"/>
        <dbReference type="ChEBI" id="CHEBI:15378"/>
        <dbReference type="ChEBI" id="CHEBI:16526"/>
        <dbReference type="ChEBI" id="CHEBI:16810"/>
        <dbReference type="ChEBI" id="CHEBI:83099"/>
        <dbReference type="ChEBI" id="CHEBI:83120"/>
        <dbReference type="EC" id="1.2.4.2"/>
    </reaction>
</comment>
<comment type="subunit">
    <text evidence="6">Homodimer. Part of the 2-oxoglutarate dehydrogenase (OGDH) complex composed of E1 (2-oxoglutarate dehydrogenase), E2 (dihydrolipoamide succinyltransferase) and E3 (dihydrolipoamide dehydrogenase); the complex contains multiple copies of the three enzymatic components (E1, E2 and E3).</text>
</comment>
<proteinExistence type="inferred from homology"/>
<dbReference type="NCBIfam" id="TIGR00239">
    <property type="entry name" value="2oxo_dh_E1"/>
    <property type="match status" value="1"/>
</dbReference>
<dbReference type="PANTHER" id="PTHR23152">
    <property type="entry name" value="2-OXOGLUTARATE DEHYDROGENASE"/>
    <property type="match status" value="1"/>
</dbReference>
<dbReference type="HAMAP" id="MF_01169">
    <property type="entry name" value="SucA_OdhA"/>
    <property type="match status" value="1"/>
</dbReference>
<dbReference type="CDD" id="cd02016">
    <property type="entry name" value="TPP_E1_OGDC_like"/>
    <property type="match status" value="1"/>
</dbReference>
<keyword evidence="2 6" id="KW-0560">Oxidoreductase</keyword>
<dbReference type="InterPro" id="IPR029061">
    <property type="entry name" value="THDP-binding"/>
</dbReference>
<dbReference type="InterPro" id="IPR042179">
    <property type="entry name" value="KGD_C_sf"/>
</dbReference>
<evidence type="ECO:0000256" key="3">
    <source>
        <dbReference type="ARBA" id="ARBA00023052"/>
    </source>
</evidence>
<reference evidence="8" key="1">
    <citation type="submission" date="2020-12" db="EMBL/GenBank/DDBJ databases">
        <authorList>
            <person name="Huq M.A."/>
        </authorList>
    </citation>
    <scope>NUCLEOTIDE SEQUENCE</scope>
    <source>
        <strain evidence="8">MAHUQ-46</strain>
    </source>
</reference>
<evidence type="ECO:0000256" key="2">
    <source>
        <dbReference type="ARBA" id="ARBA00023002"/>
    </source>
</evidence>
<dbReference type="Proteomes" id="UP000640274">
    <property type="component" value="Unassembled WGS sequence"/>
</dbReference>
<gene>
    <name evidence="6" type="primary">odhA</name>
    <name evidence="8" type="ORF">JFN88_09705</name>
</gene>
<keyword evidence="4 6" id="KW-0324">Glycolysis</keyword>
<dbReference type="GO" id="GO:0004591">
    <property type="term" value="F:oxoglutarate dehydrogenase (succinyl-transferring) activity"/>
    <property type="evidence" value="ECO:0007669"/>
    <property type="project" value="UniProtKB-UniRule"/>
</dbReference>
<dbReference type="InterPro" id="IPR023784">
    <property type="entry name" value="2oxoglutarate_DH_E1_bac"/>
</dbReference>
<dbReference type="Gene3D" id="3.40.50.11610">
    <property type="entry name" value="Multifunctional 2-oxoglutarate metabolism enzyme, C-terminal domain"/>
    <property type="match status" value="1"/>
</dbReference>
<dbReference type="Gene3D" id="3.40.50.12470">
    <property type="match status" value="1"/>
</dbReference>
<dbReference type="GO" id="GO:0030976">
    <property type="term" value="F:thiamine pyrophosphate binding"/>
    <property type="evidence" value="ECO:0007669"/>
    <property type="project" value="UniProtKB-UniRule"/>
</dbReference>
<dbReference type="NCBIfam" id="NF006914">
    <property type="entry name" value="PRK09404.1"/>
    <property type="match status" value="1"/>
</dbReference>
<name>A0A934J1I2_9BACL</name>
<dbReference type="NCBIfam" id="NF008907">
    <property type="entry name" value="PRK12270.1"/>
    <property type="match status" value="1"/>
</dbReference>
<dbReference type="InterPro" id="IPR032106">
    <property type="entry name" value="2-oxogl_dehyd_N"/>
</dbReference>
<feature type="domain" description="Transketolase-like pyrimidine-binding" evidence="7">
    <location>
        <begin position="597"/>
        <end position="793"/>
    </location>
</feature>
<dbReference type="Pfam" id="PF16870">
    <property type="entry name" value="OxoGdeHyase_C"/>
    <property type="match status" value="1"/>
</dbReference>
<evidence type="ECO:0000259" key="7">
    <source>
        <dbReference type="SMART" id="SM00861"/>
    </source>
</evidence>
<comment type="cofactor">
    <cofactor evidence="1 6">
        <name>thiamine diphosphate</name>
        <dbReference type="ChEBI" id="CHEBI:58937"/>
    </cofactor>
</comment>
<dbReference type="Gene3D" id="3.40.50.970">
    <property type="match status" value="1"/>
</dbReference>
<keyword evidence="9" id="KW-1185">Reference proteome</keyword>
<dbReference type="FunFam" id="3.40.50.970:FF:000036">
    <property type="entry name" value="2-oxoglutarate dehydrogenase E1 component"/>
    <property type="match status" value="1"/>
</dbReference>
<dbReference type="InterPro" id="IPR001017">
    <property type="entry name" value="DH_E1"/>
</dbReference>
<organism evidence="8 9">
    <name type="scientific">Paenibacillus roseus</name>
    <dbReference type="NCBI Taxonomy" id="2798579"/>
    <lineage>
        <taxon>Bacteria</taxon>
        <taxon>Bacillati</taxon>
        <taxon>Bacillota</taxon>
        <taxon>Bacilli</taxon>
        <taxon>Bacillales</taxon>
        <taxon>Paenibacillaceae</taxon>
        <taxon>Paenibacillus</taxon>
    </lineage>
</organism>
<dbReference type="GO" id="GO:0006096">
    <property type="term" value="P:glycolytic process"/>
    <property type="evidence" value="ECO:0007669"/>
    <property type="project" value="UniProtKB-UniRule"/>
</dbReference>
<dbReference type="SMART" id="SM00861">
    <property type="entry name" value="Transket_pyr"/>
    <property type="match status" value="1"/>
</dbReference>
<dbReference type="Gene3D" id="1.10.287.1150">
    <property type="entry name" value="TPP helical domain"/>
    <property type="match status" value="1"/>
</dbReference>
<sequence>MTTISSTQSPWQTYSGPNLGYINEQYELFLRDPDSVEPAYRTLFEQWGEPPLQAEDQPPTAPLPQGQREGVISFDQMEKLVAASKYVSNIRTYGHLAAKLDPLDLLPKTDDVRILKPEHYNVTRLDLMGLPGELIWENAKGTKDSGLDAVDKLLQIYTGTTAYEFDHIHVQAEREWLTKHVELPAKQTPLIRDEQIALLDRLVQTEQFEHFLHRTFLGQKRFSVEGLEVLIPMLDELVRNHSESGASDILMGMAHRGRLNVLTHVLGKPYSKIFAEFQHGSNKDFMPPEDPNGKTGDVKYHLGAQRTIENSSGQTTRITLANNPSHLEYVNPVVEGFARAAQEDRTQPGYPKRNEDRAAVVLLHGDSAFPGEGIVAETLNFDRLPGFRNGGTIHIIVNNRIGFTTESIDSRSTRYASDVAKGFDIPIVHVNGDDPEACITAIRLACEYRKEFKKDFVIDLVGYRRYGHNEMDDPQPTQPLVYDKMRNHPSVPNVYSDSLIKRGIITDGELPKLKEAIISKMEEAYEQAKNQEAVKTTQDPPAVERQGWIEPHTSVNLDLLKDMNERLLERPASFTPYAKLSNILQRRSGALDEGKKVDWALAETLAFASILADGTPIRLTGQDAERATFAHRNLVLHDSKTGALYCPLHYLPQARASFAIYNSPLSEAGVLGYEYGYNVFAPETLNIWEAQYGDFTNVAQVLIDQFISSAREKWSQKSSIVMLLPHSYEGQGPEHSSARPERFLQSAAQDNWTIANLTSAAQYFHLLRRQAAIAGTDQARPLIVMAPKSLIRHPRVASPGTELSEGRFNTVLEQPGLGAKPEQVQRIVFCTGKLAIDLDDAIQNAGDQDFSWLHIVRVEQLYPFPEQEIKSILARFTKVKEIVWAQEEPENMGAWRYIKPHLQKVAPKKVEVDYIGRPERSSPASGYNTVHAHEQQQIIAAALQLKQDH</sequence>
<evidence type="ECO:0000256" key="4">
    <source>
        <dbReference type="ARBA" id="ARBA00023152"/>
    </source>
</evidence>
<evidence type="ECO:0000256" key="5">
    <source>
        <dbReference type="ARBA" id="ARBA00051911"/>
    </source>
</evidence>
<dbReference type="GO" id="GO:0005829">
    <property type="term" value="C:cytosol"/>
    <property type="evidence" value="ECO:0007669"/>
    <property type="project" value="TreeGrafter"/>
</dbReference>
<dbReference type="SUPFAM" id="SSF52518">
    <property type="entry name" value="Thiamin diphosphate-binding fold (THDP-binding)"/>
    <property type="match status" value="2"/>
</dbReference>
<dbReference type="EMBL" id="JAELUP010000033">
    <property type="protein sequence ID" value="MBJ6361574.1"/>
    <property type="molecule type" value="Genomic_DNA"/>
</dbReference>
<comment type="function">
    <text evidence="6">E1 component of the 2-oxoglutarate dehydrogenase (OGDH) complex which catalyzes the decarboxylation of 2-oxoglutarate, the first step in the conversion of 2-oxoglutarate to succinyl-CoA and CO(2).</text>
</comment>
<dbReference type="GO" id="GO:0045252">
    <property type="term" value="C:oxoglutarate dehydrogenase complex"/>
    <property type="evidence" value="ECO:0007669"/>
    <property type="project" value="TreeGrafter"/>
</dbReference>
<dbReference type="Pfam" id="PF00676">
    <property type="entry name" value="E1_dh"/>
    <property type="match status" value="1"/>
</dbReference>